<dbReference type="AlphaFoldDB" id="A0A7K3NIH9"/>
<keyword evidence="8" id="KW-1185">Reference proteome</keyword>
<dbReference type="InterPro" id="IPR058031">
    <property type="entry name" value="AAA_lid_NorR"/>
</dbReference>
<dbReference type="InterPro" id="IPR027417">
    <property type="entry name" value="P-loop_NTPase"/>
</dbReference>
<keyword evidence="4" id="KW-0804">Transcription</keyword>
<feature type="domain" description="Sigma-54 factor interaction" evidence="6">
    <location>
        <begin position="200"/>
        <end position="432"/>
    </location>
</feature>
<dbReference type="SUPFAM" id="SSF52540">
    <property type="entry name" value="P-loop containing nucleoside triphosphate hydrolases"/>
    <property type="match status" value="1"/>
</dbReference>
<dbReference type="Gene3D" id="1.10.8.60">
    <property type="match status" value="1"/>
</dbReference>
<protein>
    <recommendedName>
        <fullName evidence="6">Sigma-54 factor interaction domain-containing protein</fullName>
    </recommendedName>
</protein>
<gene>
    <name evidence="7" type="ORF">G3N56_04495</name>
</gene>
<dbReference type="InterPro" id="IPR009057">
    <property type="entry name" value="Homeodomain-like_sf"/>
</dbReference>
<keyword evidence="2" id="KW-0067">ATP-binding</keyword>
<comment type="caution">
    <text evidence="7">The sequence shown here is derived from an EMBL/GenBank/DDBJ whole genome shotgun (WGS) entry which is preliminary data.</text>
</comment>
<accession>A0A7K3NIH9</accession>
<dbReference type="PRINTS" id="PR01590">
    <property type="entry name" value="HTHFIS"/>
</dbReference>
<evidence type="ECO:0000256" key="3">
    <source>
        <dbReference type="ARBA" id="ARBA00023015"/>
    </source>
</evidence>
<dbReference type="Gene3D" id="3.40.50.300">
    <property type="entry name" value="P-loop containing nucleotide triphosphate hydrolases"/>
    <property type="match status" value="1"/>
</dbReference>
<keyword evidence="3" id="KW-0805">Transcription regulation</keyword>
<reference evidence="7 8" key="1">
    <citation type="submission" date="2020-02" db="EMBL/GenBank/DDBJ databases">
        <title>Comparative genomics of sulfur disproportionating microorganisms.</title>
        <authorList>
            <person name="Ward L.M."/>
            <person name="Bertran E."/>
            <person name="Johnston D.T."/>
        </authorList>
    </citation>
    <scope>NUCLEOTIDE SEQUENCE [LARGE SCALE GENOMIC DNA]</scope>
    <source>
        <strain evidence="7 8">DSM 3696</strain>
    </source>
</reference>
<evidence type="ECO:0000256" key="4">
    <source>
        <dbReference type="ARBA" id="ARBA00023163"/>
    </source>
</evidence>
<feature type="region of interest" description="Disordered" evidence="5">
    <location>
        <begin position="449"/>
        <end position="468"/>
    </location>
</feature>
<evidence type="ECO:0000259" key="6">
    <source>
        <dbReference type="PROSITE" id="PS50045"/>
    </source>
</evidence>
<dbReference type="GO" id="GO:0006355">
    <property type="term" value="P:regulation of DNA-templated transcription"/>
    <property type="evidence" value="ECO:0007669"/>
    <property type="project" value="InterPro"/>
</dbReference>
<dbReference type="EMBL" id="JAAGRQ010000012">
    <property type="protein sequence ID" value="NDY56004.1"/>
    <property type="molecule type" value="Genomic_DNA"/>
</dbReference>
<dbReference type="InterPro" id="IPR002078">
    <property type="entry name" value="Sigma_54_int"/>
</dbReference>
<evidence type="ECO:0000256" key="5">
    <source>
        <dbReference type="SAM" id="MobiDB-lite"/>
    </source>
</evidence>
<evidence type="ECO:0000256" key="2">
    <source>
        <dbReference type="ARBA" id="ARBA00022840"/>
    </source>
</evidence>
<dbReference type="Pfam" id="PF25601">
    <property type="entry name" value="AAA_lid_14"/>
    <property type="match status" value="1"/>
</dbReference>
<dbReference type="GO" id="GO:0005524">
    <property type="term" value="F:ATP binding"/>
    <property type="evidence" value="ECO:0007669"/>
    <property type="project" value="UniProtKB-KW"/>
</dbReference>
<keyword evidence="1" id="KW-0547">Nucleotide-binding</keyword>
<dbReference type="PANTHER" id="PTHR32071">
    <property type="entry name" value="TRANSCRIPTIONAL REGULATORY PROTEIN"/>
    <property type="match status" value="1"/>
</dbReference>
<sequence length="520" mass="54366">MQSAFSPLDIVTGMARAMRPLSGDTAPRAALDDLLRGMLAAFVDASHAARAGVILLLPGDEVPCLRAAVPDAGTWDVSGERLRDSLHPGPPGLVRAPGGEASQGDGAVFFGRPGRGGAPDTVLAVAAFGAPHPGGGEVRGALLAETEPQGPGLAAMPAAAGLLARAVESGLHLADLRAAHAAETVALRSRVLAGFAEAFGPGGCPGLAGVRLEVERAAREPGTVLFWGEPGTGKAQFARLIHELSPRAARPFAAARAQAVEEVFGRDDSGAASLGAVEDAAGGTLYVADMAALASDMAETDPARGDAAARLVRLVREGWFTRVQSAVRRRAKVRVILGSSLAPEALRRRIPELAALFGQPETGDGGVRTIRLPSLRERPDDVPVLLQRAVDLLAGRAGERLSFTPRAIRALCAYPWPGNDEEVRMIAAEALLSRSGRRLDVGDLPARIFSPPPGGGTGPDDAGKKAPSADTLWDMEKARVRAALERHGWVRTRAAQELGLTPRQLGWRVKRHGLRPRDEG</sequence>
<dbReference type="GO" id="GO:0043565">
    <property type="term" value="F:sequence-specific DNA binding"/>
    <property type="evidence" value="ECO:0007669"/>
    <property type="project" value="InterPro"/>
</dbReference>
<organism evidence="7 8">
    <name type="scientific">Desulfolutivibrio sulfodismutans</name>
    <dbReference type="NCBI Taxonomy" id="63561"/>
    <lineage>
        <taxon>Bacteria</taxon>
        <taxon>Pseudomonadati</taxon>
        <taxon>Thermodesulfobacteriota</taxon>
        <taxon>Desulfovibrionia</taxon>
        <taxon>Desulfovibrionales</taxon>
        <taxon>Desulfovibrionaceae</taxon>
        <taxon>Desulfolutivibrio</taxon>
    </lineage>
</organism>
<dbReference type="PROSITE" id="PS50045">
    <property type="entry name" value="SIGMA54_INTERACT_4"/>
    <property type="match status" value="1"/>
</dbReference>
<evidence type="ECO:0000313" key="7">
    <source>
        <dbReference type="EMBL" id="NDY56004.1"/>
    </source>
</evidence>
<dbReference type="Pfam" id="PF02954">
    <property type="entry name" value="HTH_8"/>
    <property type="match status" value="1"/>
</dbReference>
<evidence type="ECO:0000256" key="1">
    <source>
        <dbReference type="ARBA" id="ARBA00022741"/>
    </source>
</evidence>
<dbReference type="Proteomes" id="UP000469724">
    <property type="component" value="Unassembled WGS sequence"/>
</dbReference>
<dbReference type="RefSeq" id="WP_163301057.1">
    <property type="nucleotide sequence ID" value="NZ_JAAGRQ010000012.1"/>
</dbReference>
<name>A0A7K3NIH9_9BACT</name>
<dbReference type="SUPFAM" id="SSF46689">
    <property type="entry name" value="Homeodomain-like"/>
    <property type="match status" value="1"/>
</dbReference>
<dbReference type="Gene3D" id="1.10.10.60">
    <property type="entry name" value="Homeodomain-like"/>
    <property type="match status" value="1"/>
</dbReference>
<proteinExistence type="predicted"/>
<evidence type="ECO:0000313" key="8">
    <source>
        <dbReference type="Proteomes" id="UP000469724"/>
    </source>
</evidence>
<dbReference type="InterPro" id="IPR002197">
    <property type="entry name" value="HTH_Fis"/>
</dbReference>
<dbReference type="Pfam" id="PF00158">
    <property type="entry name" value="Sigma54_activat"/>
    <property type="match status" value="1"/>
</dbReference>